<dbReference type="AlphaFoldDB" id="A0AB38YTS8"/>
<gene>
    <name evidence="2" type="ORF">RHP80_10975</name>
</gene>
<dbReference type="SUPFAM" id="SSF47413">
    <property type="entry name" value="lambda repressor-like DNA-binding domains"/>
    <property type="match status" value="1"/>
</dbReference>
<dbReference type="Proteomes" id="UP001256400">
    <property type="component" value="Chromosome"/>
</dbReference>
<dbReference type="Gene3D" id="1.10.260.40">
    <property type="entry name" value="lambda repressor-like DNA-binding domains"/>
    <property type="match status" value="1"/>
</dbReference>
<dbReference type="InterPro" id="IPR010982">
    <property type="entry name" value="Lambda_DNA-bd_dom_sf"/>
</dbReference>
<dbReference type="PANTHER" id="PTHR40275:SF1">
    <property type="entry name" value="SSL7038 PROTEIN"/>
    <property type="match status" value="1"/>
</dbReference>
<reference evidence="2" key="1">
    <citation type="submission" date="2023-09" db="EMBL/GenBank/DDBJ databases">
        <title>Acinetobacter soli.</title>
        <authorList>
            <person name="Kim B."/>
            <person name="Kim D."/>
            <person name="Park D."/>
        </authorList>
    </citation>
    <scope>NUCLEOTIDE SEQUENCE</scope>
    <source>
        <strain evidence="2">2023.05</strain>
    </source>
</reference>
<evidence type="ECO:0000313" key="2">
    <source>
        <dbReference type="EMBL" id="WND04737.1"/>
    </source>
</evidence>
<dbReference type="InterPro" id="IPR014057">
    <property type="entry name" value="HI1420"/>
</dbReference>
<feature type="domain" description="HTH cro/C1-type" evidence="1">
    <location>
        <begin position="50"/>
        <end position="94"/>
    </location>
</feature>
<dbReference type="PANTHER" id="PTHR40275">
    <property type="entry name" value="SSL7038 PROTEIN"/>
    <property type="match status" value="1"/>
</dbReference>
<name>A0AB38YTS8_9GAMM</name>
<dbReference type="InterPro" id="IPR001387">
    <property type="entry name" value="Cro/C1-type_HTH"/>
</dbReference>
<dbReference type="EMBL" id="CP134206">
    <property type="protein sequence ID" value="WND04737.1"/>
    <property type="molecule type" value="Genomic_DNA"/>
</dbReference>
<sequence length="104" mass="11638">MVKISELKRFDMADHLDIEEAIADYLSIVLEEDDPESFIQALGTVARARSMKEIAEKTGLNRESLYKALSGDTSPRYETIVKVINAMGLKLAIVPQTTHEIDKT</sequence>
<organism evidence="2 3">
    <name type="scientific">Acinetobacter soli</name>
    <dbReference type="NCBI Taxonomy" id="487316"/>
    <lineage>
        <taxon>Bacteria</taxon>
        <taxon>Pseudomonadati</taxon>
        <taxon>Pseudomonadota</taxon>
        <taxon>Gammaproteobacteria</taxon>
        <taxon>Moraxellales</taxon>
        <taxon>Moraxellaceae</taxon>
        <taxon>Acinetobacter</taxon>
    </lineage>
</organism>
<evidence type="ECO:0000313" key="3">
    <source>
        <dbReference type="Proteomes" id="UP001256400"/>
    </source>
</evidence>
<protein>
    <submittedName>
        <fullName evidence="2">Addiction module antidote protein</fullName>
    </submittedName>
</protein>
<dbReference type="PROSITE" id="PS50943">
    <property type="entry name" value="HTH_CROC1"/>
    <property type="match status" value="1"/>
</dbReference>
<dbReference type="NCBIfam" id="TIGR02684">
    <property type="entry name" value="dnstrm_HI1420"/>
    <property type="match status" value="1"/>
</dbReference>
<dbReference type="GO" id="GO:0003677">
    <property type="term" value="F:DNA binding"/>
    <property type="evidence" value="ECO:0007669"/>
    <property type="project" value="InterPro"/>
</dbReference>
<evidence type="ECO:0000259" key="1">
    <source>
        <dbReference type="PROSITE" id="PS50943"/>
    </source>
</evidence>
<proteinExistence type="predicted"/>
<dbReference type="RefSeq" id="WP_055415280.1">
    <property type="nucleotide sequence ID" value="NZ_BKLW01000068.1"/>
</dbReference>
<accession>A0AB38YTS8</accession>
<dbReference type="Pfam" id="PF21716">
    <property type="entry name" value="dnstrm_HI1420"/>
    <property type="match status" value="1"/>
</dbReference>